<dbReference type="KEGG" id="olu:OSTLU_28776"/>
<reference evidence="2 3" key="1">
    <citation type="journal article" date="2007" name="Proc. Natl. Acad. Sci. U.S.A.">
        <title>The tiny eukaryote Ostreococcus provides genomic insights into the paradox of plankton speciation.</title>
        <authorList>
            <person name="Palenik B."/>
            <person name="Grimwood J."/>
            <person name="Aerts A."/>
            <person name="Rouze P."/>
            <person name="Salamov A."/>
            <person name="Putnam N."/>
            <person name="Dupont C."/>
            <person name="Jorgensen R."/>
            <person name="Derelle E."/>
            <person name="Rombauts S."/>
            <person name="Zhou K."/>
            <person name="Otillar R."/>
            <person name="Merchant S.S."/>
            <person name="Podell S."/>
            <person name="Gaasterland T."/>
            <person name="Napoli C."/>
            <person name="Gendler K."/>
            <person name="Manuell A."/>
            <person name="Tai V."/>
            <person name="Vallon O."/>
            <person name="Piganeau G."/>
            <person name="Jancek S."/>
            <person name="Heijde M."/>
            <person name="Jabbari K."/>
            <person name="Bowler C."/>
            <person name="Lohr M."/>
            <person name="Robbens S."/>
            <person name="Werner G."/>
            <person name="Dubchak I."/>
            <person name="Pazour G.J."/>
            <person name="Ren Q."/>
            <person name="Paulsen I."/>
            <person name="Delwiche C."/>
            <person name="Schmutz J."/>
            <person name="Rokhsar D."/>
            <person name="Van de Peer Y."/>
            <person name="Moreau H."/>
            <person name="Grigoriev I.V."/>
        </authorList>
    </citation>
    <scope>NUCLEOTIDE SEQUENCE [LARGE SCALE GENOMIC DNA]</scope>
    <source>
        <strain evidence="2 3">CCE9901</strain>
    </source>
</reference>
<dbReference type="AlphaFoldDB" id="A4RQT7"/>
<proteinExistence type="predicted"/>
<evidence type="ECO:0000256" key="1">
    <source>
        <dbReference type="SAM" id="MobiDB-lite"/>
    </source>
</evidence>
<dbReference type="HOGENOM" id="CLU_2030625_0_0_1"/>
<name>A4RQT7_OSTLU</name>
<protein>
    <submittedName>
        <fullName evidence="2">Uncharacterized protein</fullName>
    </submittedName>
</protein>
<dbReference type="EMBL" id="CP000581">
    <property type="protein sequence ID" value="ABO94083.1"/>
    <property type="molecule type" value="Genomic_DNA"/>
</dbReference>
<dbReference type="Gramene" id="ABO94083">
    <property type="protein sequence ID" value="ABO94083"/>
    <property type="gene ID" value="OSTLU_28776"/>
</dbReference>
<gene>
    <name evidence="2" type="ORF">OSTLU_28776</name>
</gene>
<feature type="compositionally biased region" description="Basic and acidic residues" evidence="1">
    <location>
        <begin position="63"/>
        <end position="82"/>
    </location>
</feature>
<feature type="region of interest" description="Disordered" evidence="1">
    <location>
        <begin position="16"/>
        <end position="44"/>
    </location>
</feature>
<feature type="region of interest" description="Disordered" evidence="1">
    <location>
        <begin position="63"/>
        <end position="89"/>
    </location>
</feature>
<sequence length="122" mass="12965">MELRMLGYDVSSGAALATRDADEHSRPLASAAPDDGDGVETSSSRVRAADAILRRLVSELREDVEASAETKDDAEDAWKPSGEDWNAPPAFLLADGAATSARGMREKYPELFAADARALGDV</sequence>
<evidence type="ECO:0000313" key="2">
    <source>
        <dbReference type="EMBL" id="ABO94083.1"/>
    </source>
</evidence>
<accession>A4RQT7</accession>
<evidence type="ECO:0000313" key="3">
    <source>
        <dbReference type="Proteomes" id="UP000001568"/>
    </source>
</evidence>
<dbReference type="GeneID" id="4999548"/>
<dbReference type="RefSeq" id="XP_001415791.1">
    <property type="nucleotide sequence ID" value="XM_001415754.1"/>
</dbReference>
<dbReference type="Proteomes" id="UP000001568">
    <property type="component" value="Chromosome 1"/>
</dbReference>
<organism evidence="2 3">
    <name type="scientific">Ostreococcus lucimarinus (strain CCE9901)</name>
    <dbReference type="NCBI Taxonomy" id="436017"/>
    <lineage>
        <taxon>Eukaryota</taxon>
        <taxon>Viridiplantae</taxon>
        <taxon>Chlorophyta</taxon>
        <taxon>Mamiellophyceae</taxon>
        <taxon>Mamiellales</taxon>
        <taxon>Bathycoccaceae</taxon>
        <taxon>Ostreococcus</taxon>
    </lineage>
</organism>
<keyword evidence="3" id="KW-1185">Reference proteome</keyword>